<sequence length="257" mass="29726">MKKSLKAAIFLILIIFGFQQMKAQTMNAKEVVSISFNLFLGNSSFSKMEITIVRPTWKRSMEMQTWSLGDKYYIAYIISPARDKGQVFLKYNNEMWNFVPTINRTVKIPPSMMMQSWMGSDFTNNDLMKQNSVVTDYSHEFVPEENFENSDCYVVSLKPLPNAAVVWGSIKMWIAKGNMNTLKIEYYDTHQKLIKTEIASNLQMMGGRLLASHMEMISNTKNGNKTIINVKDIQFNIGYINKDFFSIQNIKNIRPKN</sequence>
<proteinExistence type="predicted"/>
<name>A0A653AFL3_9BACT</name>
<dbReference type="Pfam" id="PF17131">
    <property type="entry name" value="LolA_like"/>
    <property type="match status" value="1"/>
</dbReference>
<dbReference type="AlphaFoldDB" id="A0A653AFL3"/>
<reference evidence="3" key="1">
    <citation type="submission" date="2018-07" db="EMBL/GenBank/DDBJ databases">
        <authorList>
            <consortium name="Genoscope - CEA"/>
            <person name="William W."/>
        </authorList>
    </citation>
    <scope>NUCLEOTIDE SEQUENCE</scope>
    <source>
        <strain evidence="3">IK1</strain>
    </source>
</reference>
<keyword evidence="3" id="KW-0449">Lipoprotein</keyword>
<protein>
    <submittedName>
        <fullName evidence="3">Outer membrane lipoprotein-sorting protein</fullName>
    </submittedName>
</protein>
<dbReference type="CDD" id="cd16329">
    <property type="entry name" value="LolA_like"/>
    <property type="match status" value="1"/>
</dbReference>
<gene>
    <name evidence="3" type="ORF">TRIP_D390077</name>
</gene>
<dbReference type="EMBL" id="UPXZ01000033">
    <property type="protein sequence ID" value="VBB46454.1"/>
    <property type="molecule type" value="Genomic_DNA"/>
</dbReference>
<evidence type="ECO:0000256" key="1">
    <source>
        <dbReference type="SAM" id="SignalP"/>
    </source>
</evidence>
<evidence type="ECO:0000313" key="3">
    <source>
        <dbReference type="EMBL" id="VBB46454.1"/>
    </source>
</evidence>
<dbReference type="Gene3D" id="2.50.20.10">
    <property type="entry name" value="Lipoprotein localisation LolA/LolB/LppX"/>
    <property type="match status" value="1"/>
</dbReference>
<feature type="signal peptide" evidence="1">
    <location>
        <begin position="1"/>
        <end position="23"/>
    </location>
</feature>
<accession>A0A653AFL3</accession>
<organism evidence="3">
    <name type="scientific">uncultured Paludibacter sp</name>
    <dbReference type="NCBI Taxonomy" id="497635"/>
    <lineage>
        <taxon>Bacteria</taxon>
        <taxon>Pseudomonadati</taxon>
        <taxon>Bacteroidota</taxon>
        <taxon>Bacteroidia</taxon>
        <taxon>Bacteroidales</taxon>
        <taxon>Paludibacteraceae</taxon>
        <taxon>Paludibacter</taxon>
        <taxon>environmental samples</taxon>
    </lineage>
</organism>
<feature type="chain" id="PRO_5025061992" evidence="1">
    <location>
        <begin position="24"/>
        <end position="257"/>
    </location>
</feature>
<dbReference type="InterPro" id="IPR033399">
    <property type="entry name" value="TP_0789-like"/>
</dbReference>
<evidence type="ECO:0000259" key="2">
    <source>
        <dbReference type="Pfam" id="PF17131"/>
    </source>
</evidence>
<feature type="domain" description="Uncharacterized protein TP-0789" evidence="2">
    <location>
        <begin position="69"/>
        <end position="251"/>
    </location>
</feature>
<keyword evidence="1" id="KW-0732">Signal</keyword>